<feature type="chain" id="PRO_5004669689" evidence="3">
    <location>
        <begin position="23"/>
        <end position="404"/>
    </location>
</feature>
<reference evidence="4" key="2">
    <citation type="submission" date="2013-10" db="EMBL/GenBank/DDBJ databases">
        <authorList>
            <person name="Aslett M."/>
        </authorList>
    </citation>
    <scope>NUCLEOTIDE SEQUENCE [LARGE SCALE GENOMIC DNA]</scope>
    <source>
        <strain evidence="4">Houghton</strain>
    </source>
</reference>
<keyword evidence="2" id="KW-0812">Transmembrane</keyword>
<proteinExistence type="predicted"/>
<dbReference type="VEuPathDB" id="ToxoDB:EAH_00006020"/>
<dbReference type="AlphaFoldDB" id="U6GCQ9"/>
<feature type="region of interest" description="Disordered" evidence="1">
    <location>
        <begin position="66"/>
        <end position="124"/>
    </location>
</feature>
<evidence type="ECO:0000256" key="2">
    <source>
        <dbReference type="SAM" id="Phobius"/>
    </source>
</evidence>
<feature type="signal peptide" evidence="3">
    <location>
        <begin position="1"/>
        <end position="22"/>
    </location>
</feature>
<keyword evidence="3" id="KW-0732">Signal</keyword>
<protein>
    <submittedName>
        <fullName evidence="4">Uncharacterized protein</fullName>
    </submittedName>
</protein>
<feature type="transmembrane region" description="Helical" evidence="2">
    <location>
        <begin position="331"/>
        <end position="352"/>
    </location>
</feature>
<dbReference type="EMBL" id="HG670774">
    <property type="protein sequence ID" value="CDI77935.1"/>
    <property type="molecule type" value="Genomic_DNA"/>
</dbReference>
<dbReference type="Proteomes" id="UP000018050">
    <property type="component" value="Unassembled WGS sequence"/>
</dbReference>
<sequence>MRYWLAFAAVCIAGGVLPCGFGFDSFAAAAEGPSVAVYDQDADSDVSIFAEPSADLQWQTEGTVTVSSNEGGGAAAAETACRPTREKHKEDQGQIEAAPTAAPSVPGATATAESPAAETPSAEVAAEVAAAEVEATEVAAAEAEATEVAAAEAAAAEAAAAEAAAAEAAAPEAAAPEAAAREAAAPEAAAAEAAAPAPAAAAAGSGARMKQEQVGDDLHSVVRDHSGSNSGMKKSGSRQRGLGGNSSRLRSGGGVFEGGGDGQSLLLLERDPLSPFLSLPKAPRMVGSKSFIFGLGLLFLAAWIGLEGDDTVVLGPAHFLTGVGDLDREDISAICSTLLAFLGTVSLFSAVYRHLKRVRQQREWIRKAEEGIDAARKLHESRLKKRLAREQAAGVVATDVGKPG</sequence>
<keyword evidence="2" id="KW-1133">Transmembrane helix</keyword>
<name>U6GCQ9_EIMAC</name>
<feature type="compositionally biased region" description="Basic and acidic residues" evidence="1">
    <location>
        <begin position="83"/>
        <end position="92"/>
    </location>
</feature>
<accession>U6GCQ9</accession>
<feature type="region of interest" description="Disordered" evidence="1">
    <location>
        <begin position="221"/>
        <end position="255"/>
    </location>
</feature>
<dbReference type="GeneID" id="25268672"/>
<evidence type="ECO:0000256" key="1">
    <source>
        <dbReference type="SAM" id="MobiDB-lite"/>
    </source>
</evidence>
<dbReference type="OrthoDB" id="348741at2759"/>
<keyword evidence="2" id="KW-0472">Membrane</keyword>
<evidence type="ECO:0000256" key="3">
    <source>
        <dbReference type="SAM" id="SignalP"/>
    </source>
</evidence>
<keyword evidence="5" id="KW-1185">Reference proteome</keyword>
<organism evidence="4 5">
    <name type="scientific">Eimeria acervulina</name>
    <name type="common">Coccidian parasite</name>
    <dbReference type="NCBI Taxonomy" id="5801"/>
    <lineage>
        <taxon>Eukaryota</taxon>
        <taxon>Sar</taxon>
        <taxon>Alveolata</taxon>
        <taxon>Apicomplexa</taxon>
        <taxon>Conoidasida</taxon>
        <taxon>Coccidia</taxon>
        <taxon>Eucoccidiorida</taxon>
        <taxon>Eimeriorina</taxon>
        <taxon>Eimeriidae</taxon>
        <taxon>Eimeria</taxon>
    </lineage>
</organism>
<dbReference type="OMA" id="ATNNDGH"/>
<evidence type="ECO:0000313" key="4">
    <source>
        <dbReference type="EMBL" id="CDI77935.1"/>
    </source>
</evidence>
<reference evidence="4" key="1">
    <citation type="submission" date="2013-10" db="EMBL/GenBank/DDBJ databases">
        <title>Genomic analysis of the causative agents of coccidiosis in chickens.</title>
        <authorList>
            <person name="Reid A.J."/>
            <person name="Blake D."/>
            <person name="Billington K."/>
            <person name="Browne H."/>
            <person name="Dunn M."/>
            <person name="Hung S."/>
            <person name="Kawahara F."/>
            <person name="Miranda-Saavedra D."/>
            <person name="Mourier T."/>
            <person name="Nagra H."/>
            <person name="Otto T.D."/>
            <person name="Rawlings N."/>
            <person name="Sanchez A."/>
            <person name="Sanders M."/>
            <person name="Subramaniam C."/>
            <person name="Tay Y."/>
            <person name="Dear P."/>
            <person name="Doerig C."/>
            <person name="Gruber A."/>
            <person name="Parkinson J."/>
            <person name="Shirley M."/>
            <person name="Wan K.L."/>
            <person name="Berriman M."/>
            <person name="Tomley F."/>
            <person name="Pain A."/>
        </authorList>
    </citation>
    <scope>NUCLEOTIDE SEQUENCE [LARGE SCALE GENOMIC DNA]</scope>
    <source>
        <strain evidence="4">Houghton</strain>
    </source>
</reference>
<dbReference type="RefSeq" id="XP_013251774.1">
    <property type="nucleotide sequence ID" value="XM_013396320.1"/>
</dbReference>
<gene>
    <name evidence="4" type="ORF">EAH_00006020</name>
</gene>
<feature type="compositionally biased region" description="Low complexity" evidence="1">
    <location>
        <begin position="108"/>
        <end position="124"/>
    </location>
</feature>
<evidence type="ECO:0000313" key="5">
    <source>
        <dbReference type="Proteomes" id="UP000018050"/>
    </source>
</evidence>
<feature type="compositionally biased region" description="Low complexity" evidence="1">
    <location>
        <begin position="227"/>
        <end position="250"/>
    </location>
</feature>